<comment type="caution">
    <text evidence="8">The sequence shown here is derived from an EMBL/GenBank/DDBJ whole genome shotgun (WGS) entry which is preliminary data.</text>
</comment>
<name>A0A540X8Z2_9BACT</name>
<dbReference type="EMBL" id="VIFM01000003">
    <property type="protein sequence ID" value="TQF17773.1"/>
    <property type="molecule type" value="Genomic_DNA"/>
</dbReference>
<comment type="cofactor">
    <cofactor evidence="2">
        <name>Mg(2+)</name>
        <dbReference type="ChEBI" id="CHEBI:18420"/>
    </cofactor>
</comment>
<dbReference type="Gene3D" id="3.90.79.10">
    <property type="entry name" value="Nucleoside Triphosphate Pyrophosphohydrolase"/>
    <property type="match status" value="1"/>
</dbReference>
<dbReference type="OrthoDB" id="9802805at2"/>
<protein>
    <submittedName>
        <fullName evidence="8">CoA pyrophosphatase</fullName>
    </submittedName>
</protein>
<dbReference type="GO" id="GO:0010945">
    <property type="term" value="F:coenzyme A diphosphatase activity"/>
    <property type="evidence" value="ECO:0007669"/>
    <property type="project" value="InterPro"/>
</dbReference>
<evidence type="ECO:0000256" key="4">
    <source>
        <dbReference type="ARBA" id="ARBA00022801"/>
    </source>
</evidence>
<accession>A0A540X8Z2</accession>
<reference evidence="8 9" key="1">
    <citation type="submission" date="2019-06" db="EMBL/GenBank/DDBJ databases">
        <authorList>
            <person name="Livingstone P."/>
            <person name="Whitworth D."/>
        </authorList>
    </citation>
    <scope>NUCLEOTIDE SEQUENCE [LARGE SCALE GENOMIC DNA]</scope>
    <source>
        <strain evidence="8 9">AM401</strain>
    </source>
</reference>
<evidence type="ECO:0000256" key="1">
    <source>
        <dbReference type="ARBA" id="ARBA00001936"/>
    </source>
</evidence>
<dbReference type="PANTHER" id="PTHR12992:SF11">
    <property type="entry name" value="MITOCHONDRIAL COENZYME A DIPHOSPHATASE NUDT8"/>
    <property type="match status" value="1"/>
</dbReference>
<keyword evidence="3" id="KW-0479">Metal-binding</keyword>
<dbReference type="CDD" id="cd03426">
    <property type="entry name" value="NUDIX_CoAse_Nudt7"/>
    <property type="match status" value="1"/>
</dbReference>
<evidence type="ECO:0000313" key="9">
    <source>
        <dbReference type="Proteomes" id="UP000315369"/>
    </source>
</evidence>
<dbReference type="Pfam" id="PF00293">
    <property type="entry name" value="NUDIX"/>
    <property type="match status" value="1"/>
</dbReference>
<dbReference type="GO" id="GO:0046872">
    <property type="term" value="F:metal ion binding"/>
    <property type="evidence" value="ECO:0007669"/>
    <property type="project" value="UniProtKB-KW"/>
</dbReference>
<evidence type="ECO:0000256" key="3">
    <source>
        <dbReference type="ARBA" id="ARBA00022723"/>
    </source>
</evidence>
<dbReference type="PANTHER" id="PTHR12992">
    <property type="entry name" value="NUDIX HYDROLASE"/>
    <property type="match status" value="1"/>
</dbReference>
<dbReference type="InterPro" id="IPR000086">
    <property type="entry name" value="NUDIX_hydrolase_dom"/>
</dbReference>
<keyword evidence="9" id="KW-1185">Reference proteome</keyword>
<dbReference type="AlphaFoldDB" id="A0A540X8Z2"/>
<keyword evidence="5" id="KW-0460">Magnesium</keyword>
<sequence length="207" mass="23070">MSVEALFQGVEARLSTRPARNVDLPGLVLREASVLVPLFERDGVPHVVFTRRPATLRTHANQYSFPGGGRDAEDLTPLHTALRETEEELGIDRRGVRVLGMLDEVPTISQYRVRPFVGVIPGDGKYQPSPEEVAFILEVPLVALMDPAILRVERKEVFGAERDLYFYTYDSHVIWGATARILRDFLGQLAQVPGLESVLAAPGRRQN</sequence>
<feature type="domain" description="Nudix hydrolase" evidence="7">
    <location>
        <begin position="29"/>
        <end position="165"/>
    </location>
</feature>
<keyword evidence="4" id="KW-0378">Hydrolase</keyword>
<dbReference type="Proteomes" id="UP000315369">
    <property type="component" value="Unassembled WGS sequence"/>
</dbReference>
<dbReference type="InterPro" id="IPR015797">
    <property type="entry name" value="NUDIX_hydrolase-like_dom_sf"/>
</dbReference>
<proteinExistence type="predicted"/>
<evidence type="ECO:0000256" key="5">
    <source>
        <dbReference type="ARBA" id="ARBA00022842"/>
    </source>
</evidence>
<gene>
    <name evidence="8" type="ORF">FJV41_01080</name>
</gene>
<evidence type="ECO:0000256" key="2">
    <source>
        <dbReference type="ARBA" id="ARBA00001946"/>
    </source>
</evidence>
<evidence type="ECO:0000256" key="6">
    <source>
        <dbReference type="ARBA" id="ARBA00023211"/>
    </source>
</evidence>
<evidence type="ECO:0000259" key="7">
    <source>
        <dbReference type="PROSITE" id="PS51462"/>
    </source>
</evidence>
<comment type="cofactor">
    <cofactor evidence="1">
        <name>Mn(2+)</name>
        <dbReference type="ChEBI" id="CHEBI:29035"/>
    </cofactor>
</comment>
<dbReference type="RefSeq" id="WP_141640494.1">
    <property type="nucleotide sequence ID" value="NZ_VIFM01000003.1"/>
</dbReference>
<dbReference type="SUPFAM" id="SSF55811">
    <property type="entry name" value="Nudix"/>
    <property type="match status" value="1"/>
</dbReference>
<dbReference type="InterPro" id="IPR045121">
    <property type="entry name" value="CoAse"/>
</dbReference>
<evidence type="ECO:0000313" key="8">
    <source>
        <dbReference type="EMBL" id="TQF17773.1"/>
    </source>
</evidence>
<dbReference type="PROSITE" id="PS51462">
    <property type="entry name" value="NUDIX"/>
    <property type="match status" value="1"/>
</dbReference>
<keyword evidence="6" id="KW-0464">Manganese</keyword>
<organism evidence="8 9">
    <name type="scientific">Myxococcus llanfairpwllgwyngyllgogerychwyrndrobwllllantysiliogogogochensis</name>
    <dbReference type="NCBI Taxonomy" id="2590453"/>
    <lineage>
        <taxon>Bacteria</taxon>
        <taxon>Pseudomonadati</taxon>
        <taxon>Myxococcota</taxon>
        <taxon>Myxococcia</taxon>
        <taxon>Myxococcales</taxon>
        <taxon>Cystobacterineae</taxon>
        <taxon>Myxococcaceae</taxon>
        <taxon>Myxococcus</taxon>
    </lineage>
</organism>